<reference evidence="2" key="1">
    <citation type="submission" date="2018-02" db="EMBL/GenBank/DDBJ databases">
        <title>Rhizophora mucronata_Transcriptome.</title>
        <authorList>
            <person name="Meera S.P."/>
            <person name="Sreeshan A."/>
            <person name="Augustine A."/>
        </authorList>
    </citation>
    <scope>NUCLEOTIDE SEQUENCE</scope>
    <source>
        <tissue evidence="2">Leaf</tissue>
    </source>
</reference>
<dbReference type="Pfam" id="PF24904">
    <property type="entry name" value="RVE6"/>
    <property type="match status" value="1"/>
</dbReference>
<sequence length="165" mass="17655">MNALAPGYPWDETSMLINSSTATTMPSQDEFTILQGSEADIGSKGVTRISNNSGGTLGAASRTPAASSEIPTQGRQATVLCGIPDFAEVYSFIGAVFDPDTKGHVQKLKEMDPINYETVLLLMRNLTVNLSSPDFEPVRKVLSSYDVTTKTVGVAAKNQFNEISC</sequence>
<organism evidence="2">
    <name type="scientific">Rhizophora mucronata</name>
    <name type="common">Asiatic mangrove</name>
    <dbReference type="NCBI Taxonomy" id="61149"/>
    <lineage>
        <taxon>Eukaryota</taxon>
        <taxon>Viridiplantae</taxon>
        <taxon>Streptophyta</taxon>
        <taxon>Embryophyta</taxon>
        <taxon>Tracheophyta</taxon>
        <taxon>Spermatophyta</taxon>
        <taxon>Magnoliopsida</taxon>
        <taxon>eudicotyledons</taxon>
        <taxon>Gunneridae</taxon>
        <taxon>Pentapetalae</taxon>
        <taxon>rosids</taxon>
        <taxon>fabids</taxon>
        <taxon>Malpighiales</taxon>
        <taxon>Rhizophoraceae</taxon>
        <taxon>Rhizophora</taxon>
    </lineage>
</organism>
<proteinExistence type="predicted"/>
<name>A0A2P2J0B5_RHIMU</name>
<evidence type="ECO:0000256" key="1">
    <source>
        <dbReference type="SAM" id="MobiDB-lite"/>
    </source>
</evidence>
<accession>A0A2P2J0B5</accession>
<feature type="region of interest" description="Disordered" evidence="1">
    <location>
        <begin position="52"/>
        <end position="71"/>
    </location>
</feature>
<dbReference type="AlphaFoldDB" id="A0A2P2J0B5"/>
<protein>
    <submittedName>
        <fullName evidence="2">Uncharacterized protein MANES_09G079800</fullName>
    </submittedName>
</protein>
<dbReference type="EMBL" id="GGEC01006414">
    <property type="protein sequence ID" value="MBW86897.1"/>
    <property type="molecule type" value="Transcribed_RNA"/>
</dbReference>
<evidence type="ECO:0000313" key="2">
    <source>
        <dbReference type="EMBL" id="MBW86897.1"/>
    </source>
</evidence>